<sequence>MKILIIVDDYLPDSIKVTAKMMHELALELKSLGNEVLVVTPDSYKSLKENTKKFNTYEDVEVLRFPSGKLKNVSKIQRLINELLLPFRAWKAGKDRFKEFRMDLVVYYSPSIFWGWLVYKLRKFSKPKTYLILRDFFPQWAIDNGIISKKSLITKFLLLMENLNYRQADTIGLMSQKNLEWFRGYYKGRAKLEVLYNWVSDKPISSNNESLKSNYRKQLNLEGKVVFFYGGNIGHAQDMSQILRLAQRLTKHPSAHLLLVGAGDEVNLINDYIRKSNLSNLTLLDPVPQEEYRKMLSEFDVGLFCLNFNHSTHNFPGKILSYLVQGLPILGSVNPGNDLKEVIEEANAGYVVVAGDDDGFYECAKKLLDQKQRTSLSVNAKKLLKSKFDIKTAAMQIMKVVI</sequence>
<keyword evidence="4" id="KW-1185">Reference proteome</keyword>
<evidence type="ECO:0000313" key="3">
    <source>
        <dbReference type="EMBL" id="TGM60657.1"/>
    </source>
</evidence>
<dbReference type="Proteomes" id="UP000298112">
    <property type="component" value="Unassembled WGS sequence"/>
</dbReference>
<dbReference type="InterPro" id="IPR001296">
    <property type="entry name" value="Glyco_trans_1"/>
</dbReference>
<dbReference type="RefSeq" id="WP_135656739.1">
    <property type="nucleotide sequence ID" value="NZ_RQHF01000008.1"/>
</dbReference>
<evidence type="ECO:0000259" key="2">
    <source>
        <dbReference type="Pfam" id="PF13439"/>
    </source>
</evidence>
<dbReference type="PANTHER" id="PTHR12526">
    <property type="entry name" value="GLYCOSYLTRANSFERASE"/>
    <property type="match status" value="1"/>
</dbReference>
<gene>
    <name evidence="3" type="ORF">EHQ95_01925</name>
</gene>
<evidence type="ECO:0000313" key="4">
    <source>
        <dbReference type="Proteomes" id="UP000298112"/>
    </source>
</evidence>
<comment type="caution">
    <text evidence="3">The sequence shown here is derived from an EMBL/GenBank/DDBJ whole genome shotgun (WGS) entry which is preliminary data.</text>
</comment>
<name>A0ABY2NSZ4_9LEPT</name>
<dbReference type="CDD" id="cd03794">
    <property type="entry name" value="GT4_WbuB-like"/>
    <property type="match status" value="1"/>
</dbReference>
<proteinExistence type="predicted"/>
<protein>
    <submittedName>
        <fullName evidence="3">Glycosyltransferase WbuB</fullName>
    </submittedName>
</protein>
<dbReference type="SUPFAM" id="SSF53756">
    <property type="entry name" value="UDP-Glycosyltransferase/glycogen phosphorylase"/>
    <property type="match status" value="1"/>
</dbReference>
<dbReference type="Gene3D" id="3.40.50.2000">
    <property type="entry name" value="Glycogen Phosphorylase B"/>
    <property type="match status" value="2"/>
</dbReference>
<feature type="domain" description="Glycosyl transferase family 1" evidence="1">
    <location>
        <begin position="214"/>
        <end position="382"/>
    </location>
</feature>
<dbReference type="InterPro" id="IPR028098">
    <property type="entry name" value="Glyco_trans_4-like_N"/>
</dbReference>
<feature type="domain" description="Glycosyltransferase subfamily 4-like N-terminal" evidence="2">
    <location>
        <begin position="20"/>
        <end position="200"/>
    </location>
</feature>
<organism evidence="3 4">
    <name type="scientific">Leptospira vanthielii</name>
    <dbReference type="NCBI Taxonomy" id="293085"/>
    <lineage>
        <taxon>Bacteria</taxon>
        <taxon>Pseudomonadati</taxon>
        <taxon>Spirochaetota</taxon>
        <taxon>Spirochaetia</taxon>
        <taxon>Leptospirales</taxon>
        <taxon>Leptospiraceae</taxon>
        <taxon>Leptospira</taxon>
    </lineage>
</organism>
<dbReference type="Pfam" id="PF13439">
    <property type="entry name" value="Glyco_transf_4"/>
    <property type="match status" value="1"/>
</dbReference>
<reference evidence="4" key="1">
    <citation type="journal article" date="2019" name="PLoS Negl. Trop. Dis.">
        <title>Revisiting the worldwide diversity of Leptospira species in the environment.</title>
        <authorList>
            <person name="Vincent A.T."/>
            <person name="Schiettekatte O."/>
            <person name="Bourhy P."/>
            <person name="Veyrier F.J."/>
            <person name="Picardeau M."/>
        </authorList>
    </citation>
    <scope>NUCLEOTIDE SEQUENCE [LARGE SCALE GENOMIC DNA]</scope>
    <source>
        <strain evidence="4">201601955</strain>
    </source>
</reference>
<dbReference type="PANTHER" id="PTHR12526:SF609">
    <property type="entry name" value="LIPOPOLYSACCHARIDE BIOSYNTHESIS PROTEIN"/>
    <property type="match status" value="1"/>
</dbReference>
<accession>A0ABY2NSZ4</accession>
<evidence type="ECO:0000259" key="1">
    <source>
        <dbReference type="Pfam" id="PF00534"/>
    </source>
</evidence>
<dbReference type="Pfam" id="PF00534">
    <property type="entry name" value="Glycos_transf_1"/>
    <property type="match status" value="1"/>
</dbReference>
<dbReference type="EMBL" id="RQHF01000008">
    <property type="protein sequence ID" value="TGM60657.1"/>
    <property type="molecule type" value="Genomic_DNA"/>
</dbReference>